<reference evidence="1" key="1">
    <citation type="submission" date="2015-01" db="EMBL/GenBank/DDBJ databases">
        <authorList>
            <person name="Durling Mikael"/>
        </authorList>
    </citation>
    <scope>NUCLEOTIDE SEQUENCE</scope>
</reference>
<dbReference type="SUPFAM" id="SSF56059">
    <property type="entry name" value="Glutathione synthetase ATP-binding domain-like"/>
    <property type="match status" value="1"/>
</dbReference>
<accession>A0A0B7KMB1</accession>
<proteinExistence type="predicted"/>
<dbReference type="EMBL" id="CDPU01000060">
    <property type="protein sequence ID" value="CEO56005.1"/>
    <property type="molecule type" value="Genomic_DNA"/>
</dbReference>
<reference evidence="2" key="2">
    <citation type="submission" date="2020-10" db="EMBL/GenBank/DDBJ databases">
        <title>High-Quality Genome Resource of Clonostachys rosea strain S41 by Oxford Nanopore Long-Read Sequencing.</title>
        <authorList>
            <person name="Wang H."/>
        </authorList>
    </citation>
    <scope>NUCLEOTIDE SEQUENCE</scope>
    <source>
        <strain evidence="2">S41</strain>
    </source>
</reference>
<protein>
    <submittedName>
        <fullName evidence="1">Uncharacterized protein</fullName>
    </submittedName>
</protein>
<gene>
    <name evidence="1" type="ORF">BN869_000012063_1</name>
    <name evidence="2" type="ORF">IM811_006796</name>
</gene>
<dbReference type="EMBL" id="JADCTT010000018">
    <property type="protein sequence ID" value="KAF9743140.1"/>
    <property type="molecule type" value="Genomic_DNA"/>
</dbReference>
<evidence type="ECO:0000313" key="1">
    <source>
        <dbReference type="EMBL" id="CEO56005.1"/>
    </source>
</evidence>
<sequence length="509" mass="56933">MAATAQMQQIRLGAGPLGYVPIEKGISETNAVCYEQDHDSLKDTLLGLCPEHLWHNGSYKAGCPRPILIRKHHQQQMELLHEALVEALKNIVPRWFSDVEARFPERMPLEKDEEELLKWLDQQVLLGALPPFAERLGSWRPDFLVEDHTCSQTGSIVENFRVTEINARFSFNGFMHEAYGQHAVNKALSDAGARELGLVSATDPEMIVDGLFSLFDPTLPLHLLKGEENGIDIHMFVDAVQRRFGIKPRLITLAELRLLPDPQARSGHRLCCLYKGSGDDVTLPDQATLFTTSDGELVEEIRQVGLELHQREFAAMQPEVLREISLRCFNDMRTILLVHDKRMLGIVRQEIPRLVARHVLTAQQGDALARGITNTLLPGSNELEELIQACKEAPELRHEYILKPIRGGKGAGIVFGDDLDNEQWIASLERLRSPKIVPGISCVIQRKIVPRVYDVILKASGDMVSYPLVGTWHASNGRLLGLGTWRSSGNRIVAVSCGGAWICSVIRQD</sequence>
<organism evidence="1">
    <name type="scientific">Bionectria ochroleuca</name>
    <name type="common">Gliocladium roseum</name>
    <dbReference type="NCBI Taxonomy" id="29856"/>
    <lineage>
        <taxon>Eukaryota</taxon>
        <taxon>Fungi</taxon>
        <taxon>Dikarya</taxon>
        <taxon>Ascomycota</taxon>
        <taxon>Pezizomycotina</taxon>
        <taxon>Sordariomycetes</taxon>
        <taxon>Hypocreomycetidae</taxon>
        <taxon>Hypocreales</taxon>
        <taxon>Bionectriaceae</taxon>
        <taxon>Clonostachys</taxon>
    </lineage>
</organism>
<dbReference type="AlphaFoldDB" id="A0A0B7KMB1"/>
<evidence type="ECO:0000313" key="2">
    <source>
        <dbReference type="EMBL" id="KAF9743140.1"/>
    </source>
</evidence>
<name>A0A0B7KMB1_BIOOC</name>
<dbReference type="Proteomes" id="UP000616885">
    <property type="component" value="Unassembled WGS sequence"/>
</dbReference>